<dbReference type="PANTHER" id="PTHR10434">
    <property type="entry name" value="1-ACYL-SN-GLYCEROL-3-PHOSPHATE ACYLTRANSFERASE"/>
    <property type="match status" value="1"/>
</dbReference>
<dbReference type="GO" id="GO:0006654">
    <property type="term" value="P:phosphatidic acid biosynthetic process"/>
    <property type="evidence" value="ECO:0007669"/>
    <property type="project" value="TreeGrafter"/>
</dbReference>
<evidence type="ECO:0000259" key="3">
    <source>
        <dbReference type="SMART" id="SM00563"/>
    </source>
</evidence>
<dbReference type="EMBL" id="CADCWP010000332">
    <property type="protein sequence ID" value="CAA9587057.1"/>
    <property type="molecule type" value="Genomic_DNA"/>
</dbReference>
<dbReference type="Pfam" id="PF01553">
    <property type="entry name" value="Acyltransferase"/>
    <property type="match status" value="1"/>
</dbReference>
<keyword evidence="2 4" id="KW-0012">Acyltransferase</keyword>
<proteinExistence type="predicted"/>
<evidence type="ECO:0000256" key="2">
    <source>
        <dbReference type="ARBA" id="ARBA00023315"/>
    </source>
</evidence>
<dbReference type="InterPro" id="IPR002123">
    <property type="entry name" value="Plipid/glycerol_acylTrfase"/>
</dbReference>
<dbReference type="CDD" id="cd07989">
    <property type="entry name" value="LPLAT_AGPAT-like"/>
    <property type="match status" value="1"/>
</dbReference>
<dbReference type="SMART" id="SM00563">
    <property type="entry name" value="PlsC"/>
    <property type="match status" value="1"/>
</dbReference>
<accession>A0A6J4VU92</accession>
<dbReference type="PANTHER" id="PTHR10434:SF11">
    <property type="entry name" value="1-ACYL-SN-GLYCEROL-3-PHOSPHATE ACYLTRANSFERASE"/>
    <property type="match status" value="1"/>
</dbReference>
<reference evidence="4" key="1">
    <citation type="submission" date="2020-02" db="EMBL/GenBank/DDBJ databases">
        <authorList>
            <person name="Meier V. D."/>
        </authorList>
    </citation>
    <scope>NUCLEOTIDE SEQUENCE</scope>
    <source>
        <strain evidence="4">AVDCRST_MAG86</strain>
    </source>
</reference>
<keyword evidence="1 4" id="KW-0808">Transferase</keyword>
<sequence length="203" mass="22939">MKDFRRLWFYHLASYLVRNYARLFLGLKVEGLDLIPQEGSRGLIIAGNHISTFDPPLIGSLVPREIHFMAKRELFQTQPLKWVVEHLLAFPIDRSRGDTRGIKEALRFLQSGVAIGIFPQGTRNTGDAAALDGAAFLAQRAGVALQPVAIWFEGRRLRVRFGEPFYAQDKSRAEMRTLTDTLMARISTMLPVKKETQTASDTH</sequence>
<evidence type="ECO:0000313" key="4">
    <source>
        <dbReference type="EMBL" id="CAA9587057.1"/>
    </source>
</evidence>
<protein>
    <submittedName>
        <fullName evidence="4">Acyl-CoA:1-acyl-sn-glycerol-3-phosphate acyltransferase</fullName>
        <ecNumber evidence="4">2.3.1.51</ecNumber>
    </submittedName>
</protein>
<evidence type="ECO:0000256" key="1">
    <source>
        <dbReference type="ARBA" id="ARBA00022679"/>
    </source>
</evidence>
<organism evidence="4">
    <name type="scientific">uncultured Truepera sp</name>
    <dbReference type="NCBI Taxonomy" id="543023"/>
    <lineage>
        <taxon>Bacteria</taxon>
        <taxon>Thermotogati</taxon>
        <taxon>Deinococcota</taxon>
        <taxon>Deinococci</taxon>
        <taxon>Trueperales</taxon>
        <taxon>Trueperaceae</taxon>
        <taxon>Truepera</taxon>
        <taxon>environmental samples</taxon>
    </lineage>
</organism>
<dbReference type="SUPFAM" id="SSF69593">
    <property type="entry name" value="Glycerol-3-phosphate (1)-acyltransferase"/>
    <property type="match status" value="1"/>
</dbReference>
<dbReference type="GO" id="GO:0003841">
    <property type="term" value="F:1-acylglycerol-3-phosphate O-acyltransferase activity"/>
    <property type="evidence" value="ECO:0007669"/>
    <property type="project" value="UniProtKB-EC"/>
</dbReference>
<name>A0A6J4VU92_9DEIN</name>
<dbReference type="AlphaFoldDB" id="A0A6J4VU92"/>
<feature type="domain" description="Phospholipid/glycerol acyltransferase" evidence="3">
    <location>
        <begin position="43"/>
        <end position="153"/>
    </location>
</feature>
<dbReference type="EC" id="2.3.1.51" evidence="4"/>
<gene>
    <name evidence="4" type="ORF">AVDCRST_MAG86-3709</name>
</gene>